<evidence type="ECO:0000313" key="5">
    <source>
        <dbReference type="Proteomes" id="UP000308014"/>
    </source>
</evidence>
<comment type="caution">
    <text evidence="4">The sequence shown here is derived from an EMBL/GenBank/DDBJ whole genome shotgun (WGS) entry which is preliminary data.</text>
</comment>
<evidence type="ECO:0000256" key="2">
    <source>
        <dbReference type="SAM" id="MobiDB-lite"/>
    </source>
</evidence>
<dbReference type="Gene3D" id="4.10.240.10">
    <property type="entry name" value="Zn(2)-C6 fungal-type DNA-binding domain"/>
    <property type="match status" value="1"/>
</dbReference>
<protein>
    <recommendedName>
        <fullName evidence="3">Zn(2)-C6 fungal-type domain-containing protein</fullName>
    </recommendedName>
</protein>
<dbReference type="CDD" id="cd00067">
    <property type="entry name" value="GAL4"/>
    <property type="match status" value="1"/>
</dbReference>
<dbReference type="Proteomes" id="UP000308014">
    <property type="component" value="Unassembled WGS sequence"/>
</dbReference>
<dbReference type="PANTHER" id="PTHR31668">
    <property type="entry name" value="GLUCOSE TRANSPORT TRANSCRIPTION REGULATOR RGT1-RELATED-RELATED"/>
    <property type="match status" value="1"/>
</dbReference>
<dbReference type="AlphaFoldDB" id="A0A4S8VZ80"/>
<dbReference type="InterPro" id="IPR050797">
    <property type="entry name" value="Carb_Metab_Trans_Reg"/>
</dbReference>
<evidence type="ECO:0000313" key="4">
    <source>
        <dbReference type="EMBL" id="THW16896.1"/>
    </source>
</evidence>
<dbReference type="SMART" id="SM00066">
    <property type="entry name" value="GAL4"/>
    <property type="match status" value="1"/>
</dbReference>
<dbReference type="GO" id="GO:0008270">
    <property type="term" value="F:zinc ion binding"/>
    <property type="evidence" value="ECO:0007669"/>
    <property type="project" value="InterPro"/>
</dbReference>
<dbReference type="PANTHER" id="PTHR31668:SF30">
    <property type="entry name" value="ZN(II)2CYS6 TRANSCRIPTION FACTOR (EUROFUNG)"/>
    <property type="match status" value="1"/>
</dbReference>
<name>A0A4S8VZ80_AURPU</name>
<evidence type="ECO:0000259" key="3">
    <source>
        <dbReference type="PROSITE" id="PS50048"/>
    </source>
</evidence>
<dbReference type="SUPFAM" id="SSF57701">
    <property type="entry name" value="Zn2/Cys6 DNA-binding domain"/>
    <property type="match status" value="1"/>
</dbReference>
<keyword evidence="1" id="KW-0539">Nucleus</keyword>
<dbReference type="PROSITE" id="PS00463">
    <property type="entry name" value="ZN2_CY6_FUNGAL_1"/>
    <property type="match status" value="1"/>
</dbReference>
<evidence type="ECO:0000256" key="1">
    <source>
        <dbReference type="ARBA" id="ARBA00023242"/>
    </source>
</evidence>
<organism evidence="4 5">
    <name type="scientific">Aureobasidium pullulans</name>
    <name type="common">Black yeast</name>
    <name type="synonym">Pullularia pullulans</name>
    <dbReference type="NCBI Taxonomy" id="5580"/>
    <lineage>
        <taxon>Eukaryota</taxon>
        <taxon>Fungi</taxon>
        <taxon>Dikarya</taxon>
        <taxon>Ascomycota</taxon>
        <taxon>Pezizomycotina</taxon>
        <taxon>Dothideomycetes</taxon>
        <taxon>Dothideomycetidae</taxon>
        <taxon>Dothideales</taxon>
        <taxon>Saccotheciaceae</taxon>
        <taxon>Aureobasidium</taxon>
    </lineage>
</organism>
<dbReference type="Pfam" id="PF00172">
    <property type="entry name" value="Zn_clus"/>
    <property type="match status" value="1"/>
</dbReference>
<proteinExistence type="predicted"/>
<accession>A0A4S8VZ80</accession>
<dbReference type="CDD" id="cd12148">
    <property type="entry name" value="fungal_TF_MHR"/>
    <property type="match status" value="1"/>
</dbReference>
<dbReference type="PROSITE" id="PS50048">
    <property type="entry name" value="ZN2_CY6_FUNGAL_2"/>
    <property type="match status" value="1"/>
</dbReference>
<feature type="domain" description="Zn(2)-C6 fungal-type" evidence="3">
    <location>
        <begin position="18"/>
        <end position="47"/>
    </location>
</feature>
<sequence length="665" mass="74095">MFSTLNIAVAPSTAGDRACDLCRQQKVRCDMGNPCKSCTSRNLVCTFDTILKKRDPPSGRSAKTQRRQSKTSPGENVLQLGEDTTSMPNTHAATLGVPPTASYSVTSHRMSTASSDGLVVAATDPLPSLAVSPSTTSYLQSPDDNAATNPVPSLVFIHEDPSLYVNGELDATQCTPPSLPIGSPSSNDSSNLVTVKRERDLSPVAEAIDVWPRKIGQDSLLPWLDVYFQELHPTVPVLSRTIIYQEMHLQTHHHDPQFGAMLLALCAFAMTQPVQSHEEVSTPSRSIQARMFLEESLKMRMTVDFGEIPNIYMVLTSFFIFAFLFGSGQHRAANHRLREAVDLALSMDMDKPQAYDSLDPETRDQWLRTYLVLSVTERFYQQFTDSLHRTFALQKRYTIRPRGSPTANACFIRAFGSFTSYSAHRDKTDSMGMISLLYLMEAYNAIDESVVGCWAGYCKYSYGHCEDFDRRLALRMFRAQERAREDWLAGSISSEPSTPLPSVHQLLESQQVDIVVTHFWLLNKIWELCMSHGLLRDDSEHRELRLDFAYHVAYKFGTSCHAMNLHALEFHGVGIVEKIVDITMGLIKALNSSTQLSLEFSLTDYDPLTDKTTVPGPSVRLVLGNLHQIVQNLRGGSHDYVSRLTMALEAVPGYSGAAEPHHSVA</sequence>
<dbReference type="InterPro" id="IPR001138">
    <property type="entry name" value="Zn2Cys6_DnaBD"/>
</dbReference>
<dbReference type="GO" id="GO:0000981">
    <property type="term" value="F:DNA-binding transcription factor activity, RNA polymerase II-specific"/>
    <property type="evidence" value="ECO:0007669"/>
    <property type="project" value="InterPro"/>
</dbReference>
<feature type="compositionally biased region" description="Polar residues" evidence="2">
    <location>
        <begin position="82"/>
        <end position="91"/>
    </location>
</feature>
<reference evidence="4 5" key="1">
    <citation type="submission" date="2018-10" db="EMBL/GenBank/DDBJ databases">
        <title>Fifty Aureobasidium pullulans genomes reveal a recombining polyextremotolerant generalist.</title>
        <authorList>
            <person name="Gostincar C."/>
            <person name="Turk M."/>
            <person name="Zajc J."/>
            <person name="Gunde-Cimerman N."/>
        </authorList>
    </citation>
    <scope>NUCLEOTIDE SEQUENCE [LARGE SCALE GENOMIC DNA]</scope>
    <source>
        <strain evidence="4 5">EXF-11318</strain>
    </source>
</reference>
<feature type="region of interest" description="Disordered" evidence="2">
    <location>
        <begin position="54"/>
        <end position="91"/>
    </location>
</feature>
<gene>
    <name evidence="4" type="ORF">D6D24_04187</name>
</gene>
<dbReference type="EMBL" id="QZAJ01000121">
    <property type="protein sequence ID" value="THW16896.1"/>
    <property type="molecule type" value="Genomic_DNA"/>
</dbReference>
<dbReference type="InterPro" id="IPR036864">
    <property type="entry name" value="Zn2-C6_fun-type_DNA-bd_sf"/>
</dbReference>